<reference evidence="2 3" key="1">
    <citation type="submission" date="2019-06" db="EMBL/GenBank/DDBJ databases">
        <title>Whole genome shotgun sequence of Streptomyces gardneri NBRC 12865.</title>
        <authorList>
            <person name="Hosoyama A."/>
            <person name="Uohara A."/>
            <person name="Ohji S."/>
            <person name="Ichikawa N."/>
        </authorList>
    </citation>
    <scope>NUCLEOTIDE SEQUENCE [LARGE SCALE GENOMIC DNA]</scope>
    <source>
        <strain evidence="2 3">NBRC 12865</strain>
    </source>
</reference>
<keyword evidence="3" id="KW-1185">Reference proteome</keyword>
<dbReference type="AlphaFoldDB" id="A0A4Y3RIG4"/>
<sequence length="161" mass="18084">MTVRHRRPLLPCRTQTGPRDWFHPTHLPQGRQTAIRDAPIVDPASARRRTEAMTWQEHRTSPHWPALQPALEPVWAAFDIGRIAAEAETSTRIVVYRLPFVEAVSRYQTAAFGESMPVGRLLIRGPDLAVSHTSTPYPSRLRTLEPRPVSNNSAHLLGATT</sequence>
<organism evidence="2 3">
    <name type="scientific">Streptomyces gardneri</name>
    <dbReference type="NCBI Taxonomy" id="66892"/>
    <lineage>
        <taxon>Bacteria</taxon>
        <taxon>Bacillati</taxon>
        <taxon>Actinomycetota</taxon>
        <taxon>Actinomycetes</taxon>
        <taxon>Kitasatosporales</taxon>
        <taxon>Streptomycetaceae</taxon>
        <taxon>Streptomyces</taxon>
    </lineage>
</organism>
<evidence type="ECO:0000313" key="2">
    <source>
        <dbReference type="EMBL" id="GEB57174.1"/>
    </source>
</evidence>
<protein>
    <submittedName>
        <fullName evidence="2">Uncharacterized protein</fullName>
    </submittedName>
</protein>
<dbReference type="Proteomes" id="UP000315226">
    <property type="component" value="Unassembled WGS sequence"/>
</dbReference>
<dbReference type="EMBL" id="BJMN01000015">
    <property type="protein sequence ID" value="GEB57174.1"/>
    <property type="molecule type" value="Genomic_DNA"/>
</dbReference>
<comment type="caution">
    <text evidence="2">The sequence shown here is derived from an EMBL/GenBank/DDBJ whole genome shotgun (WGS) entry which is preliminary data.</text>
</comment>
<feature type="compositionally biased region" description="Polar residues" evidence="1">
    <location>
        <begin position="149"/>
        <end position="161"/>
    </location>
</feature>
<accession>A0A4Y3RIG4</accession>
<evidence type="ECO:0000256" key="1">
    <source>
        <dbReference type="SAM" id="MobiDB-lite"/>
    </source>
</evidence>
<name>A0A4Y3RIG4_9ACTN</name>
<evidence type="ECO:0000313" key="3">
    <source>
        <dbReference type="Proteomes" id="UP000315226"/>
    </source>
</evidence>
<gene>
    <name evidence="2" type="ORF">SGA01_27790</name>
</gene>
<feature type="region of interest" description="Disordered" evidence="1">
    <location>
        <begin position="134"/>
        <end position="161"/>
    </location>
</feature>
<proteinExistence type="predicted"/>